<dbReference type="GeneID" id="6013031"/>
<keyword evidence="3" id="KW-1185">Reference proteome</keyword>
<name>A8NUM4_COPC7</name>
<dbReference type="InParanoid" id="A8NUM4"/>
<feature type="region of interest" description="Disordered" evidence="1">
    <location>
        <begin position="68"/>
        <end position="89"/>
    </location>
</feature>
<proteinExistence type="predicted"/>
<sequence>MYEYDFELAPHLVRRKAFISTAFESQGDRTDRYGEVSFLAALDSDPGLHTPHMLHCLADISRSAPRQEDRIDSMASKIHASRTGSTKVL</sequence>
<evidence type="ECO:0000313" key="2">
    <source>
        <dbReference type="EMBL" id="EAU85300.2"/>
    </source>
</evidence>
<dbReference type="KEGG" id="cci:CC1G_07570"/>
<evidence type="ECO:0000256" key="1">
    <source>
        <dbReference type="SAM" id="MobiDB-lite"/>
    </source>
</evidence>
<organism evidence="2 3">
    <name type="scientific">Coprinopsis cinerea (strain Okayama-7 / 130 / ATCC MYA-4618 / FGSC 9003)</name>
    <name type="common">Inky cap fungus</name>
    <name type="synonym">Hormographiella aspergillata</name>
    <dbReference type="NCBI Taxonomy" id="240176"/>
    <lineage>
        <taxon>Eukaryota</taxon>
        <taxon>Fungi</taxon>
        <taxon>Dikarya</taxon>
        <taxon>Basidiomycota</taxon>
        <taxon>Agaricomycotina</taxon>
        <taxon>Agaricomycetes</taxon>
        <taxon>Agaricomycetidae</taxon>
        <taxon>Agaricales</taxon>
        <taxon>Agaricineae</taxon>
        <taxon>Psathyrellaceae</taxon>
        <taxon>Coprinopsis</taxon>
    </lineage>
</organism>
<protein>
    <submittedName>
        <fullName evidence="2">Uncharacterized protein</fullName>
    </submittedName>
</protein>
<comment type="caution">
    <text evidence="2">The sequence shown here is derived from an EMBL/GenBank/DDBJ whole genome shotgun (WGS) entry which is preliminary data.</text>
</comment>
<dbReference type="HOGENOM" id="CLU_2454661_0_0_1"/>
<accession>A8NUM4</accession>
<reference evidence="2 3" key="1">
    <citation type="journal article" date="2010" name="Proc. Natl. Acad. Sci. U.S.A.">
        <title>Insights into evolution of multicellular fungi from the assembled chromosomes of the mushroom Coprinopsis cinerea (Coprinus cinereus).</title>
        <authorList>
            <person name="Stajich J.E."/>
            <person name="Wilke S.K."/>
            <person name="Ahren D."/>
            <person name="Au C.H."/>
            <person name="Birren B.W."/>
            <person name="Borodovsky M."/>
            <person name="Burns C."/>
            <person name="Canback B."/>
            <person name="Casselton L.A."/>
            <person name="Cheng C.K."/>
            <person name="Deng J."/>
            <person name="Dietrich F.S."/>
            <person name="Fargo D.C."/>
            <person name="Farman M.L."/>
            <person name="Gathman A.C."/>
            <person name="Goldberg J."/>
            <person name="Guigo R."/>
            <person name="Hoegger P.J."/>
            <person name="Hooker J.B."/>
            <person name="Huggins A."/>
            <person name="James T.Y."/>
            <person name="Kamada T."/>
            <person name="Kilaru S."/>
            <person name="Kodira C."/>
            <person name="Kues U."/>
            <person name="Kupfer D."/>
            <person name="Kwan H.S."/>
            <person name="Lomsadze A."/>
            <person name="Li W."/>
            <person name="Lilly W.W."/>
            <person name="Ma L.J."/>
            <person name="Mackey A.J."/>
            <person name="Manning G."/>
            <person name="Martin F."/>
            <person name="Muraguchi H."/>
            <person name="Natvig D.O."/>
            <person name="Palmerini H."/>
            <person name="Ramesh M.A."/>
            <person name="Rehmeyer C.J."/>
            <person name="Roe B.A."/>
            <person name="Shenoy N."/>
            <person name="Stanke M."/>
            <person name="Ter-Hovhannisyan V."/>
            <person name="Tunlid A."/>
            <person name="Velagapudi R."/>
            <person name="Vision T.J."/>
            <person name="Zeng Q."/>
            <person name="Zolan M.E."/>
            <person name="Pukkila P.J."/>
        </authorList>
    </citation>
    <scope>NUCLEOTIDE SEQUENCE [LARGE SCALE GENOMIC DNA]</scope>
    <source>
        <strain evidence="3">Okayama-7 / 130 / ATCC MYA-4618 / FGSC 9003</strain>
    </source>
</reference>
<dbReference type="RefSeq" id="XP_001836487.2">
    <property type="nucleotide sequence ID" value="XM_001836435.2"/>
</dbReference>
<dbReference type="Proteomes" id="UP000001861">
    <property type="component" value="Unassembled WGS sequence"/>
</dbReference>
<dbReference type="AlphaFoldDB" id="A8NUM4"/>
<gene>
    <name evidence="2" type="ORF">CC1G_07570</name>
</gene>
<dbReference type="EMBL" id="AACS02000004">
    <property type="protein sequence ID" value="EAU85300.2"/>
    <property type="molecule type" value="Genomic_DNA"/>
</dbReference>
<dbReference type="VEuPathDB" id="FungiDB:CC1G_07570"/>
<evidence type="ECO:0000313" key="3">
    <source>
        <dbReference type="Proteomes" id="UP000001861"/>
    </source>
</evidence>